<feature type="region of interest" description="Disordered" evidence="5">
    <location>
        <begin position="89"/>
        <end position="110"/>
    </location>
</feature>
<keyword evidence="2 3" id="KW-0143">Chaperone</keyword>
<dbReference type="OrthoDB" id="296187at2759"/>
<dbReference type="Pfam" id="PF02970">
    <property type="entry name" value="TBCA"/>
    <property type="match status" value="1"/>
</dbReference>
<gene>
    <name evidence="6" type="ORF">P691DRAFT_787211</name>
</gene>
<dbReference type="GO" id="GO:0048487">
    <property type="term" value="F:beta-tubulin binding"/>
    <property type="evidence" value="ECO:0007669"/>
    <property type="project" value="InterPro"/>
</dbReference>
<evidence type="ECO:0000256" key="4">
    <source>
        <dbReference type="SAM" id="Coils"/>
    </source>
</evidence>
<protein>
    <recommendedName>
        <fullName evidence="3">Tubulin-specific chaperone A</fullName>
    </recommendedName>
</protein>
<accession>A0A9P5XH89</accession>
<keyword evidence="7" id="KW-1185">Reference proteome</keyword>
<proteinExistence type="inferred from homology"/>
<comment type="similarity">
    <text evidence="1 3">Belongs to the TBCA family.</text>
</comment>
<organism evidence="6 7">
    <name type="scientific">Macrolepiota fuliginosa MF-IS2</name>
    <dbReference type="NCBI Taxonomy" id="1400762"/>
    <lineage>
        <taxon>Eukaryota</taxon>
        <taxon>Fungi</taxon>
        <taxon>Dikarya</taxon>
        <taxon>Basidiomycota</taxon>
        <taxon>Agaricomycotina</taxon>
        <taxon>Agaricomycetes</taxon>
        <taxon>Agaricomycetidae</taxon>
        <taxon>Agaricales</taxon>
        <taxon>Agaricineae</taxon>
        <taxon>Agaricaceae</taxon>
        <taxon>Macrolepiota</taxon>
    </lineage>
</organism>
<evidence type="ECO:0000313" key="6">
    <source>
        <dbReference type="EMBL" id="KAF9451382.1"/>
    </source>
</evidence>
<feature type="coiled-coil region" evidence="4">
    <location>
        <begin position="52"/>
        <end position="86"/>
    </location>
</feature>
<dbReference type="AlphaFoldDB" id="A0A9P5XH89"/>
<sequence length="110" mass="12627">MSEIAAIQKQLRIKSGVVRRYEKETLLYRNEVEALGKKLDKFIAEKAEDWDIKNTKRMIEESEKMIIDTKNRMDKATGELKDLVEQVKDRSELAGSEELGNAQQLIEGTA</sequence>
<dbReference type="GO" id="GO:0005829">
    <property type="term" value="C:cytosol"/>
    <property type="evidence" value="ECO:0007669"/>
    <property type="project" value="TreeGrafter"/>
</dbReference>
<dbReference type="Gene3D" id="1.20.58.90">
    <property type="match status" value="1"/>
</dbReference>
<comment type="subcellular location">
    <subcellularLocation>
        <location evidence="3">Cytoplasm</location>
        <location evidence="3">Cytoskeleton</location>
    </subcellularLocation>
</comment>
<comment type="caution">
    <text evidence="6">The sequence shown here is derived from an EMBL/GenBank/DDBJ whole genome shotgun (WGS) entry which is preliminary data.</text>
</comment>
<dbReference type="SUPFAM" id="SSF46988">
    <property type="entry name" value="Tubulin chaperone cofactor A"/>
    <property type="match status" value="1"/>
</dbReference>
<reference evidence="6" key="1">
    <citation type="submission" date="2020-11" db="EMBL/GenBank/DDBJ databases">
        <authorList>
            <consortium name="DOE Joint Genome Institute"/>
            <person name="Ahrendt S."/>
            <person name="Riley R."/>
            <person name="Andreopoulos W."/>
            <person name="Labutti K."/>
            <person name="Pangilinan J."/>
            <person name="Ruiz-Duenas F.J."/>
            <person name="Barrasa J.M."/>
            <person name="Sanchez-Garcia M."/>
            <person name="Camarero S."/>
            <person name="Miyauchi S."/>
            <person name="Serrano A."/>
            <person name="Linde D."/>
            <person name="Babiker R."/>
            <person name="Drula E."/>
            <person name="Ayuso-Fernandez I."/>
            <person name="Pacheco R."/>
            <person name="Padilla G."/>
            <person name="Ferreira P."/>
            <person name="Barriuso J."/>
            <person name="Kellner H."/>
            <person name="Castanera R."/>
            <person name="Alfaro M."/>
            <person name="Ramirez L."/>
            <person name="Pisabarro A.G."/>
            <person name="Kuo A."/>
            <person name="Tritt A."/>
            <person name="Lipzen A."/>
            <person name="He G."/>
            <person name="Yan M."/>
            <person name="Ng V."/>
            <person name="Cullen D."/>
            <person name="Martin F."/>
            <person name="Rosso M.-N."/>
            <person name="Henrissat B."/>
            <person name="Hibbett D."/>
            <person name="Martinez A.T."/>
            <person name="Grigoriev I.V."/>
        </authorList>
    </citation>
    <scope>NUCLEOTIDE SEQUENCE</scope>
    <source>
        <strain evidence="6">MF-IS2</strain>
    </source>
</reference>
<comment type="subunit">
    <text evidence="3">Supercomplex made of cofactors A to E. Cofactors A and D function by capturing and stabilizing tubulin in a quasi-native conformation. Cofactor E binds to the cofactor D-tubulin complex; interaction with cofactor C then causes the release of tubulin polypeptides that are committed to the native state.</text>
</comment>
<keyword evidence="3" id="KW-0206">Cytoskeleton</keyword>
<feature type="compositionally biased region" description="Polar residues" evidence="5">
    <location>
        <begin position="101"/>
        <end position="110"/>
    </location>
</feature>
<dbReference type="InterPro" id="IPR036126">
    <property type="entry name" value="TBCA_sf"/>
</dbReference>
<evidence type="ECO:0000256" key="2">
    <source>
        <dbReference type="ARBA" id="ARBA00023186"/>
    </source>
</evidence>
<evidence type="ECO:0000313" key="7">
    <source>
        <dbReference type="Proteomes" id="UP000807342"/>
    </source>
</evidence>
<evidence type="ECO:0000256" key="5">
    <source>
        <dbReference type="SAM" id="MobiDB-lite"/>
    </source>
</evidence>
<name>A0A9P5XH89_9AGAR</name>
<keyword evidence="3" id="KW-0493">Microtubule</keyword>
<dbReference type="Proteomes" id="UP000807342">
    <property type="component" value="Unassembled WGS sequence"/>
</dbReference>
<keyword evidence="4" id="KW-0175">Coiled coil</keyword>
<evidence type="ECO:0000256" key="3">
    <source>
        <dbReference type="RuleBase" id="RU364030"/>
    </source>
</evidence>
<dbReference type="GO" id="GO:0007023">
    <property type="term" value="P:post-chaperonin tubulin folding pathway"/>
    <property type="evidence" value="ECO:0007669"/>
    <property type="project" value="UniProtKB-UniRule"/>
</dbReference>
<dbReference type="GO" id="GO:0007021">
    <property type="term" value="P:tubulin complex assembly"/>
    <property type="evidence" value="ECO:0007669"/>
    <property type="project" value="UniProtKB-UniRule"/>
</dbReference>
<dbReference type="EMBL" id="MU151086">
    <property type="protein sequence ID" value="KAF9451382.1"/>
    <property type="molecule type" value="Genomic_DNA"/>
</dbReference>
<dbReference type="PANTHER" id="PTHR21500">
    <property type="entry name" value="TUBULIN-SPECIFIC CHAPERONE A"/>
    <property type="match status" value="1"/>
</dbReference>
<dbReference type="PANTHER" id="PTHR21500:SF0">
    <property type="entry name" value="TUBULIN-SPECIFIC CHAPERONE A"/>
    <property type="match status" value="1"/>
</dbReference>
<evidence type="ECO:0000256" key="1">
    <source>
        <dbReference type="ARBA" id="ARBA00006806"/>
    </source>
</evidence>
<keyword evidence="3" id="KW-0963">Cytoplasm</keyword>
<dbReference type="InterPro" id="IPR004226">
    <property type="entry name" value="TBCA"/>
</dbReference>
<dbReference type="GO" id="GO:0005874">
    <property type="term" value="C:microtubule"/>
    <property type="evidence" value="ECO:0007669"/>
    <property type="project" value="UniProtKB-KW"/>
</dbReference>